<keyword evidence="3" id="KW-0479">Metal-binding</keyword>
<evidence type="ECO:0000256" key="2">
    <source>
        <dbReference type="ARBA" id="ARBA00022485"/>
    </source>
</evidence>
<evidence type="ECO:0000256" key="7">
    <source>
        <dbReference type="ARBA" id="ARBA00023014"/>
    </source>
</evidence>
<keyword evidence="5" id="KW-0249">Electron transport</keyword>
<gene>
    <name evidence="9" type="ORF">ENG63_10875</name>
</gene>
<feature type="domain" description="4Fe-4S ferredoxin-type" evidence="8">
    <location>
        <begin position="3"/>
        <end position="32"/>
    </location>
</feature>
<dbReference type="PROSITE" id="PS00198">
    <property type="entry name" value="4FE4S_FER_1"/>
    <property type="match status" value="1"/>
</dbReference>
<dbReference type="Proteomes" id="UP000886289">
    <property type="component" value="Unassembled WGS sequence"/>
</dbReference>
<dbReference type="EMBL" id="DRBS01000401">
    <property type="protein sequence ID" value="HDD45342.1"/>
    <property type="molecule type" value="Genomic_DNA"/>
</dbReference>
<evidence type="ECO:0000313" key="9">
    <source>
        <dbReference type="EMBL" id="HDD45342.1"/>
    </source>
</evidence>
<dbReference type="GO" id="GO:0051539">
    <property type="term" value="F:4 iron, 4 sulfur cluster binding"/>
    <property type="evidence" value="ECO:0007669"/>
    <property type="project" value="UniProtKB-KW"/>
</dbReference>
<keyword evidence="6" id="KW-0408">Iron</keyword>
<dbReference type="Gene3D" id="3.30.70.20">
    <property type="match status" value="1"/>
</dbReference>
<dbReference type="SUPFAM" id="SSF54862">
    <property type="entry name" value="4Fe-4S ferredoxins"/>
    <property type="match status" value="1"/>
</dbReference>
<evidence type="ECO:0000256" key="3">
    <source>
        <dbReference type="ARBA" id="ARBA00022723"/>
    </source>
</evidence>
<dbReference type="PROSITE" id="PS51379">
    <property type="entry name" value="4FE4S_FER_2"/>
    <property type="match status" value="2"/>
</dbReference>
<feature type="domain" description="4Fe-4S ferredoxin-type" evidence="8">
    <location>
        <begin position="33"/>
        <end position="62"/>
    </location>
</feature>
<dbReference type="InterPro" id="IPR017900">
    <property type="entry name" value="4Fe4S_Fe_S_CS"/>
</dbReference>
<dbReference type="InterPro" id="IPR017896">
    <property type="entry name" value="4Fe4S_Fe-S-bd"/>
</dbReference>
<name>A0A7C0U4E6_DESA2</name>
<protein>
    <submittedName>
        <fullName evidence="9">4Fe-4S dicluster domain-containing protein</fullName>
    </submittedName>
</protein>
<evidence type="ECO:0000259" key="8">
    <source>
        <dbReference type="PROSITE" id="PS51379"/>
    </source>
</evidence>
<organism evidence="9">
    <name type="scientific">Desulfofervidus auxilii</name>
    <dbReference type="NCBI Taxonomy" id="1621989"/>
    <lineage>
        <taxon>Bacteria</taxon>
        <taxon>Pseudomonadati</taxon>
        <taxon>Thermodesulfobacteriota</taxon>
        <taxon>Candidatus Desulfofervidia</taxon>
        <taxon>Candidatus Desulfofervidales</taxon>
        <taxon>Candidatus Desulfofervidaceae</taxon>
        <taxon>Candidatus Desulfofervidus</taxon>
    </lineage>
</organism>
<proteinExistence type="predicted"/>
<dbReference type="GO" id="GO:0046872">
    <property type="term" value="F:metal ion binding"/>
    <property type="evidence" value="ECO:0007669"/>
    <property type="project" value="UniProtKB-KW"/>
</dbReference>
<sequence>MPFRPSNDKDCCTGCGECVEICPVNVWELVEGKSDPVNADECVGCMSCVEVCPDNCITVEEI</sequence>
<evidence type="ECO:0000256" key="1">
    <source>
        <dbReference type="ARBA" id="ARBA00022448"/>
    </source>
</evidence>
<evidence type="ECO:0000256" key="4">
    <source>
        <dbReference type="ARBA" id="ARBA00022737"/>
    </source>
</evidence>
<evidence type="ECO:0000256" key="5">
    <source>
        <dbReference type="ARBA" id="ARBA00022982"/>
    </source>
</evidence>
<evidence type="ECO:0000256" key="6">
    <source>
        <dbReference type="ARBA" id="ARBA00023004"/>
    </source>
</evidence>
<dbReference type="Pfam" id="PF13237">
    <property type="entry name" value="Fer4_10"/>
    <property type="match status" value="1"/>
</dbReference>
<dbReference type="AlphaFoldDB" id="A0A7C0U4E6"/>
<keyword evidence="4" id="KW-0677">Repeat</keyword>
<keyword evidence="7" id="KW-0411">Iron-sulfur</keyword>
<keyword evidence="1" id="KW-0813">Transport</keyword>
<keyword evidence="2" id="KW-0004">4Fe-4S</keyword>
<dbReference type="InterPro" id="IPR050572">
    <property type="entry name" value="Fe-S_Ferredoxin"/>
</dbReference>
<comment type="caution">
    <text evidence="9">The sequence shown here is derived from an EMBL/GenBank/DDBJ whole genome shotgun (WGS) entry which is preliminary data.</text>
</comment>
<dbReference type="PANTHER" id="PTHR43687">
    <property type="entry name" value="ADENYLYLSULFATE REDUCTASE, BETA SUBUNIT"/>
    <property type="match status" value="1"/>
</dbReference>
<reference evidence="9" key="1">
    <citation type="journal article" date="2020" name="mSystems">
        <title>Genome- and Community-Level Interaction Insights into Carbon Utilization and Element Cycling Functions of Hydrothermarchaeota in Hydrothermal Sediment.</title>
        <authorList>
            <person name="Zhou Z."/>
            <person name="Liu Y."/>
            <person name="Xu W."/>
            <person name="Pan J."/>
            <person name="Luo Z.H."/>
            <person name="Li M."/>
        </authorList>
    </citation>
    <scope>NUCLEOTIDE SEQUENCE [LARGE SCALE GENOMIC DNA]</scope>
    <source>
        <strain evidence="9">HyVt-233</strain>
    </source>
</reference>
<dbReference type="PANTHER" id="PTHR43687:SF6">
    <property type="entry name" value="L-ASPARTATE SEMIALDEHYDE SULFURTRANSFERASE IRON-SULFUR SUBUNIT"/>
    <property type="match status" value="1"/>
</dbReference>
<accession>A0A7C0U4E6</accession>